<feature type="compositionally biased region" description="Polar residues" evidence="1">
    <location>
        <begin position="489"/>
        <end position="502"/>
    </location>
</feature>
<name>A0A8S1S2U8_9CILI</name>
<feature type="region of interest" description="Disordered" evidence="1">
    <location>
        <begin position="558"/>
        <end position="631"/>
    </location>
</feature>
<feature type="compositionally biased region" description="Basic and acidic residues" evidence="1">
    <location>
        <begin position="560"/>
        <end position="574"/>
    </location>
</feature>
<feature type="compositionally biased region" description="Polar residues" evidence="1">
    <location>
        <begin position="958"/>
        <end position="968"/>
    </location>
</feature>
<feature type="region of interest" description="Disordered" evidence="1">
    <location>
        <begin position="943"/>
        <end position="968"/>
    </location>
</feature>
<evidence type="ECO:0000313" key="2">
    <source>
        <dbReference type="EMBL" id="CAD8133922.1"/>
    </source>
</evidence>
<proteinExistence type="predicted"/>
<dbReference type="EMBL" id="CAJJDO010000003">
    <property type="protein sequence ID" value="CAD8133922.1"/>
    <property type="molecule type" value="Genomic_DNA"/>
</dbReference>
<dbReference type="OrthoDB" id="300361at2759"/>
<feature type="region of interest" description="Disordered" evidence="1">
    <location>
        <begin position="1185"/>
        <end position="1207"/>
    </location>
</feature>
<feature type="region of interest" description="Disordered" evidence="1">
    <location>
        <begin position="679"/>
        <end position="776"/>
    </location>
</feature>
<feature type="region of interest" description="Disordered" evidence="1">
    <location>
        <begin position="340"/>
        <end position="371"/>
    </location>
</feature>
<dbReference type="AlphaFoldDB" id="A0A8S1S2U8"/>
<feature type="compositionally biased region" description="Polar residues" evidence="1">
    <location>
        <begin position="743"/>
        <end position="752"/>
    </location>
</feature>
<feature type="compositionally biased region" description="Polar residues" evidence="1">
    <location>
        <begin position="611"/>
        <end position="622"/>
    </location>
</feature>
<accession>A0A8S1S2U8</accession>
<sequence>MLSTQQCQAEHQSIQKLQQYLQGLNKSIVKQSTLANLQTISNNLDAAANEIGFLLQSRDLNEFSHIVNKLSSVWKELYKTVYNSKMVNEFDNETSEYQQKIELIQQTKRQMKDGTGEIGQFGGVRVSSYQTPQNKNMMRQMSSQQTGLPSISGQPQTEQKHKMNYEIDDNQRDILQEVLRQSSKLNMQIVMKRYDPKITLMLSEGTDTNLDIQEAIRGFNKDYLEIKLSEIIKDNQKNIEEIQKVMQEKHEFTQVTESSATEKLKQIYKTIYTKTTEMDQLMVEASKQEPQVAKNVLEDFIHHVTHNYKDIQSETFKIVAKLFQQMQQKQKQDELLKSRTLQVQQPQHKKDKLSSSKRVNQSSADESQASDKIRQELIEKKMEVDKKNQEIFELQNKVRQTENQYIQTALELESMKLNVSKSEQDKAQLNYEFKKLEKQLTSFNSKTFQDQAIQCTDIGQQNLIQKLQKDNQQFQQKVYQLKSELNKISPNSGRELKQQNTEFQDKSDDQNIQNSQNGTPRLTSRYKSAYDFDNQFNEDGFSIDQRLDTSQQMYKNSEISNRERLDDMGFERSPTHSNTVKASQKVKNKNQTQLETRQTNSPKSNSERSVKLSQQLSQTNFNPKKKKQKSILKIEEEDSTLNQSAELKKSKIKKQAFSNKVIRRQTTLEVASKDFFKNSNSIKDQDDTQTATNFETQRTSSGQGINKPKRIKSIDKKKNVSGRRIQTEGQEQFQESDDSQSENGNTKVKFSRSTTQKEQKQQSIKKGKQGTQSRHMTIKKSVDAQMIETVEEIPSGRTSQQSLDKFSLKQSNTIEETDEYAKHKKEQLKFNASSPIKRSSTSVPQQLQMIIKLNDEDQQQFTTYWHQRHIDQETQTENYLLIQLIQSTIAQLDLPMNIKQNIAQQLPKKMEAAVAIALNQSQIIHQTANQSLECLQQFEITTPQSSRQSQESFRQKQIRNQRSLDSQGKQKLQTLLDLNQFEPSQTKTSLDSKIAQLTQKNSVELPDQGNSEKSEVFLRSKAEIEKQFILQQEQVLKMEEFLKPEDEDLGYEELAKQIIANENGGQALEQFKQNDLQSENFMKKLHNSMTNQKTKGAAAIQDMLKRFYKKNPKEQITYHEFKGFYQKVFAIHKQCGFNIVCSHLQRFIMKLGFTCTLFSKRKLLKTSLSILKPFNPLHETKQKLVNQSTTNQNSSKFQTNQHFSVDY</sequence>
<feature type="compositionally biased region" description="Polar residues" evidence="1">
    <location>
        <begin position="356"/>
        <end position="367"/>
    </location>
</feature>
<feature type="compositionally biased region" description="Polar residues" evidence="1">
    <location>
        <begin position="510"/>
        <end position="523"/>
    </location>
</feature>
<evidence type="ECO:0000313" key="3">
    <source>
        <dbReference type="Proteomes" id="UP000689195"/>
    </source>
</evidence>
<gene>
    <name evidence="2" type="ORF">PPENT_87.1.T0030043</name>
</gene>
<feature type="compositionally biased region" description="Polar residues" evidence="1">
    <location>
        <begin position="679"/>
        <end position="704"/>
    </location>
</feature>
<dbReference type="Proteomes" id="UP000689195">
    <property type="component" value="Unassembled WGS sequence"/>
</dbReference>
<organism evidence="2 3">
    <name type="scientific">Paramecium pentaurelia</name>
    <dbReference type="NCBI Taxonomy" id="43138"/>
    <lineage>
        <taxon>Eukaryota</taxon>
        <taxon>Sar</taxon>
        <taxon>Alveolata</taxon>
        <taxon>Ciliophora</taxon>
        <taxon>Intramacronucleata</taxon>
        <taxon>Oligohymenophorea</taxon>
        <taxon>Peniculida</taxon>
        <taxon>Parameciidae</taxon>
        <taxon>Paramecium</taxon>
    </lineage>
</organism>
<feature type="region of interest" description="Disordered" evidence="1">
    <location>
        <begin position="489"/>
        <end position="523"/>
    </location>
</feature>
<comment type="caution">
    <text evidence="2">The sequence shown here is derived from an EMBL/GenBank/DDBJ whole genome shotgun (WGS) entry which is preliminary data.</text>
</comment>
<evidence type="ECO:0000256" key="1">
    <source>
        <dbReference type="SAM" id="MobiDB-lite"/>
    </source>
</evidence>
<feature type="compositionally biased region" description="Polar residues" evidence="1">
    <location>
        <begin position="589"/>
        <end position="604"/>
    </location>
</feature>
<protein>
    <submittedName>
        <fullName evidence="2">Uncharacterized protein</fullName>
    </submittedName>
</protein>
<reference evidence="2" key="1">
    <citation type="submission" date="2021-01" db="EMBL/GenBank/DDBJ databases">
        <authorList>
            <consortium name="Genoscope - CEA"/>
            <person name="William W."/>
        </authorList>
    </citation>
    <scope>NUCLEOTIDE SEQUENCE</scope>
</reference>
<keyword evidence="3" id="KW-1185">Reference proteome</keyword>